<keyword evidence="1" id="KW-0472">Membrane</keyword>
<sequence>MTMILDKILGLIALLFFVGFLGIIIFSVKQPALIIVAALGIAMVAYDFWLQLFKENKGRY</sequence>
<dbReference type="EMBL" id="LPXN01000155">
    <property type="protein sequence ID" value="KZD01565.1"/>
    <property type="molecule type" value="Genomic_DNA"/>
</dbReference>
<feature type="transmembrane region" description="Helical" evidence="1">
    <location>
        <begin position="7"/>
        <end position="26"/>
    </location>
</feature>
<dbReference type="STRING" id="580166.AUP43_13740"/>
<gene>
    <name evidence="2" type="ORF">AUP43_13740</name>
</gene>
<comment type="caution">
    <text evidence="2">The sequence shown here is derived from an EMBL/GenBank/DDBJ whole genome shotgun (WGS) entry which is preliminary data.</text>
</comment>
<keyword evidence="3" id="KW-1185">Reference proteome</keyword>
<keyword evidence="1" id="KW-1133">Transmembrane helix</keyword>
<feature type="transmembrane region" description="Helical" evidence="1">
    <location>
        <begin position="32"/>
        <end position="50"/>
    </location>
</feature>
<reference evidence="2 3" key="1">
    <citation type="submission" date="2015-12" db="EMBL/GenBank/DDBJ databases">
        <title>Genome sequence of Oceanibaculum pacificum MCCC 1A02656.</title>
        <authorList>
            <person name="Lu L."/>
            <person name="Lai Q."/>
            <person name="Shao Z."/>
            <person name="Qian P."/>
        </authorList>
    </citation>
    <scope>NUCLEOTIDE SEQUENCE [LARGE SCALE GENOMIC DNA]</scope>
    <source>
        <strain evidence="2 3">MCCC 1A02656</strain>
    </source>
</reference>
<evidence type="ECO:0000313" key="2">
    <source>
        <dbReference type="EMBL" id="KZD01565.1"/>
    </source>
</evidence>
<dbReference type="Proteomes" id="UP000076400">
    <property type="component" value="Unassembled WGS sequence"/>
</dbReference>
<protein>
    <submittedName>
        <fullName evidence="2">Uncharacterized protein</fullName>
    </submittedName>
</protein>
<evidence type="ECO:0000313" key="3">
    <source>
        <dbReference type="Proteomes" id="UP000076400"/>
    </source>
</evidence>
<keyword evidence="1" id="KW-0812">Transmembrane</keyword>
<evidence type="ECO:0000256" key="1">
    <source>
        <dbReference type="SAM" id="Phobius"/>
    </source>
</evidence>
<organism evidence="2 3">
    <name type="scientific">Oceanibaculum pacificum</name>
    <dbReference type="NCBI Taxonomy" id="580166"/>
    <lineage>
        <taxon>Bacteria</taxon>
        <taxon>Pseudomonadati</taxon>
        <taxon>Pseudomonadota</taxon>
        <taxon>Alphaproteobacteria</taxon>
        <taxon>Rhodospirillales</taxon>
        <taxon>Oceanibaculaceae</taxon>
        <taxon>Oceanibaculum</taxon>
    </lineage>
</organism>
<proteinExistence type="predicted"/>
<dbReference type="AlphaFoldDB" id="A0A154VJS8"/>
<accession>A0A154VJS8</accession>
<name>A0A154VJS8_9PROT</name>